<dbReference type="EMBL" id="MAAO01000008">
    <property type="protein sequence ID" value="OUR95400.1"/>
    <property type="molecule type" value="Genomic_DNA"/>
</dbReference>
<comment type="similarity">
    <text evidence="1">Belongs to the LysR transcriptional regulatory family.</text>
</comment>
<dbReference type="Gene3D" id="1.10.10.10">
    <property type="entry name" value="Winged helix-like DNA-binding domain superfamily/Winged helix DNA-binding domain"/>
    <property type="match status" value="1"/>
</dbReference>
<reference evidence="7" key="1">
    <citation type="journal article" date="2017" name="Proc. Natl. Acad. Sci. U.S.A.">
        <title>Simulation of Deepwater Horizon oil plume reveals substrate specialization within a complex community of hydrocarbon-degraders.</title>
        <authorList>
            <person name="Hu P."/>
            <person name="Dubinsky E.A."/>
            <person name="Probst A.J."/>
            <person name="Wang J."/>
            <person name="Sieber C.M.K."/>
            <person name="Tom L.M."/>
            <person name="Gardinali P."/>
            <person name="Banfield J.F."/>
            <person name="Atlas R.M."/>
            <person name="Andersen G.L."/>
        </authorList>
    </citation>
    <scope>NUCLEOTIDE SEQUENCE [LARGE SCALE GENOMIC DNA]</scope>
</reference>
<dbReference type="GO" id="GO:0003700">
    <property type="term" value="F:DNA-binding transcription factor activity"/>
    <property type="evidence" value="ECO:0007669"/>
    <property type="project" value="InterPro"/>
</dbReference>
<gene>
    <name evidence="6" type="ORF">A9Q84_16325</name>
</gene>
<dbReference type="PRINTS" id="PR00039">
    <property type="entry name" value="HTHLYSR"/>
</dbReference>
<dbReference type="AlphaFoldDB" id="A0A1Y5FA33"/>
<dbReference type="InterPro" id="IPR036390">
    <property type="entry name" value="WH_DNA-bd_sf"/>
</dbReference>
<dbReference type="SUPFAM" id="SSF53850">
    <property type="entry name" value="Periplasmic binding protein-like II"/>
    <property type="match status" value="1"/>
</dbReference>
<accession>A0A1Y5FA33</accession>
<evidence type="ECO:0000313" key="7">
    <source>
        <dbReference type="Proteomes" id="UP000196531"/>
    </source>
</evidence>
<dbReference type="PANTHER" id="PTHR30126:SF40">
    <property type="entry name" value="HTH-TYPE TRANSCRIPTIONAL REGULATOR GLTR"/>
    <property type="match status" value="1"/>
</dbReference>
<dbReference type="InterPro" id="IPR000847">
    <property type="entry name" value="LysR_HTH_N"/>
</dbReference>
<sequence length="275" mass="31122">MNPLKNEFEYFLCVCENGSFSKAAETLNMQQGALSKSIKKLEDNLETKLFIRLGRGVKKTEFGEILYKECIALKNQWANSFGEKLELLSTPTGNYKFGVHPTIAINSLKDFIPHMASHYPAINLDILFDQSSNITNMVITNKLDCGLVINPQEHPDLIIKKVSIERIAAWSKSENSESSIVFYNPEMMNISKILKIFPKKKKLVAIRDYEVLAACGASSDDIVILPEPVAKRYKNLKKVGKDISKVNLCLVYRHDRQKTVGFKTVISKLIDFLKT</sequence>
<feature type="domain" description="HTH lysR-type" evidence="5">
    <location>
        <begin position="1"/>
        <end position="60"/>
    </location>
</feature>
<dbReference type="FunFam" id="1.10.10.10:FF:000001">
    <property type="entry name" value="LysR family transcriptional regulator"/>
    <property type="match status" value="1"/>
</dbReference>
<dbReference type="InterPro" id="IPR036388">
    <property type="entry name" value="WH-like_DNA-bd_sf"/>
</dbReference>
<dbReference type="Proteomes" id="UP000196531">
    <property type="component" value="Unassembled WGS sequence"/>
</dbReference>
<proteinExistence type="inferred from homology"/>
<keyword evidence="2" id="KW-0805">Transcription regulation</keyword>
<evidence type="ECO:0000256" key="3">
    <source>
        <dbReference type="ARBA" id="ARBA00023125"/>
    </source>
</evidence>
<dbReference type="PANTHER" id="PTHR30126">
    <property type="entry name" value="HTH-TYPE TRANSCRIPTIONAL REGULATOR"/>
    <property type="match status" value="1"/>
</dbReference>
<dbReference type="InterPro" id="IPR005119">
    <property type="entry name" value="LysR_subst-bd"/>
</dbReference>
<evidence type="ECO:0000256" key="4">
    <source>
        <dbReference type="ARBA" id="ARBA00023163"/>
    </source>
</evidence>
<evidence type="ECO:0000256" key="1">
    <source>
        <dbReference type="ARBA" id="ARBA00009437"/>
    </source>
</evidence>
<dbReference type="Pfam" id="PF03466">
    <property type="entry name" value="LysR_substrate"/>
    <property type="match status" value="1"/>
</dbReference>
<dbReference type="GO" id="GO:0000976">
    <property type="term" value="F:transcription cis-regulatory region binding"/>
    <property type="evidence" value="ECO:0007669"/>
    <property type="project" value="TreeGrafter"/>
</dbReference>
<dbReference type="Gene3D" id="3.40.190.10">
    <property type="entry name" value="Periplasmic binding protein-like II"/>
    <property type="match status" value="1"/>
</dbReference>
<comment type="caution">
    <text evidence="6">The sequence shown here is derived from an EMBL/GenBank/DDBJ whole genome shotgun (WGS) entry which is preliminary data.</text>
</comment>
<evidence type="ECO:0000313" key="6">
    <source>
        <dbReference type="EMBL" id="OUR95400.1"/>
    </source>
</evidence>
<evidence type="ECO:0000256" key="2">
    <source>
        <dbReference type="ARBA" id="ARBA00023015"/>
    </source>
</evidence>
<organism evidence="6 7">
    <name type="scientific">Halobacteriovorax marinus</name>
    <dbReference type="NCBI Taxonomy" id="97084"/>
    <lineage>
        <taxon>Bacteria</taxon>
        <taxon>Pseudomonadati</taxon>
        <taxon>Bdellovibrionota</taxon>
        <taxon>Bacteriovoracia</taxon>
        <taxon>Bacteriovoracales</taxon>
        <taxon>Halobacteriovoraceae</taxon>
        <taxon>Halobacteriovorax</taxon>
    </lineage>
</organism>
<keyword evidence="3" id="KW-0238">DNA-binding</keyword>
<protein>
    <recommendedName>
        <fullName evidence="5">HTH lysR-type domain-containing protein</fullName>
    </recommendedName>
</protein>
<keyword evidence="4" id="KW-0804">Transcription</keyword>
<dbReference type="PROSITE" id="PS50931">
    <property type="entry name" value="HTH_LYSR"/>
    <property type="match status" value="1"/>
</dbReference>
<dbReference type="CDD" id="cd05466">
    <property type="entry name" value="PBP2_LTTR_substrate"/>
    <property type="match status" value="1"/>
</dbReference>
<dbReference type="SUPFAM" id="SSF46785">
    <property type="entry name" value="Winged helix' DNA-binding domain"/>
    <property type="match status" value="1"/>
</dbReference>
<name>A0A1Y5FA33_9BACT</name>
<dbReference type="Pfam" id="PF00126">
    <property type="entry name" value="HTH_1"/>
    <property type="match status" value="1"/>
</dbReference>
<evidence type="ECO:0000259" key="5">
    <source>
        <dbReference type="PROSITE" id="PS50931"/>
    </source>
</evidence>